<gene>
    <name evidence="2" type="ORF">C0V70_11775</name>
</gene>
<reference evidence="2 3" key="1">
    <citation type="submission" date="2018-01" db="EMBL/GenBank/DDBJ databases">
        <title>Complete genome sequence of Bacteriovorax stolpii DSM12778.</title>
        <authorList>
            <person name="Tang B."/>
            <person name="Chang J."/>
        </authorList>
    </citation>
    <scope>NUCLEOTIDE SEQUENCE [LARGE SCALE GENOMIC DNA]</scope>
    <source>
        <strain evidence="2 3">DSM 12778</strain>
    </source>
</reference>
<organism evidence="2 3">
    <name type="scientific">Bacteriovorax stolpii</name>
    <name type="common">Bdellovibrio stolpii</name>
    <dbReference type="NCBI Taxonomy" id="960"/>
    <lineage>
        <taxon>Bacteria</taxon>
        <taxon>Pseudomonadati</taxon>
        <taxon>Bdellovibrionota</taxon>
        <taxon>Bacteriovoracia</taxon>
        <taxon>Bacteriovoracales</taxon>
        <taxon>Bacteriovoracaceae</taxon>
        <taxon>Bacteriovorax</taxon>
    </lineage>
</organism>
<evidence type="ECO:0000313" key="3">
    <source>
        <dbReference type="Proteomes" id="UP000235584"/>
    </source>
</evidence>
<proteinExistence type="predicted"/>
<keyword evidence="3" id="KW-1185">Reference proteome</keyword>
<feature type="region of interest" description="Disordered" evidence="1">
    <location>
        <begin position="89"/>
        <end position="123"/>
    </location>
</feature>
<evidence type="ECO:0000313" key="2">
    <source>
        <dbReference type="EMBL" id="AUN98767.1"/>
    </source>
</evidence>
<name>A0A2K9NTF2_BACTC</name>
<dbReference type="RefSeq" id="WP_102244058.1">
    <property type="nucleotide sequence ID" value="NZ_CP025704.1"/>
</dbReference>
<evidence type="ECO:0000256" key="1">
    <source>
        <dbReference type="SAM" id="MobiDB-lite"/>
    </source>
</evidence>
<dbReference type="AlphaFoldDB" id="A0A2K9NTF2"/>
<sequence>MKNVFFALSVLALCASCGNSSNKVNSGSVSGTNALTPGALVNFEGNYDLIDMRSDDCGAALTITRACNGYRLQSNNHMGAEDFCNVNLGGETDRNPPNPDRNPPNPDRNPPNPDRTKPEVTQKGNVLTSIVRISSNLAFTNTLTLADNGVLTKVSNLKSRTSRCMYQKR</sequence>
<protein>
    <submittedName>
        <fullName evidence="2">Uncharacterized protein</fullName>
    </submittedName>
</protein>
<dbReference type="Proteomes" id="UP000235584">
    <property type="component" value="Chromosome"/>
</dbReference>
<feature type="compositionally biased region" description="Pro residues" evidence="1">
    <location>
        <begin position="96"/>
        <end position="113"/>
    </location>
</feature>
<dbReference type="EMBL" id="CP025704">
    <property type="protein sequence ID" value="AUN98767.1"/>
    <property type="molecule type" value="Genomic_DNA"/>
</dbReference>
<accession>A0A2K9NTF2</accession>
<dbReference type="KEGG" id="bsto:C0V70_11775"/>